<dbReference type="EMBL" id="JBGBPQ010000010">
    <property type="protein sequence ID" value="KAL1519199.1"/>
    <property type="molecule type" value="Genomic_DNA"/>
</dbReference>
<feature type="region of interest" description="Disordered" evidence="1">
    <location>
        <begin position="264"/>
        <end position="293"/>
    </location>
</feature>
<organism evidence="2 3">
    <name type="scientific">Prymnesium parvum</name>
    <name type="common">Toxic golden alga</name>
    <dbReference type="NCBI Taxonomy" id="97485"/>
    <lineage>
        <taxon>Eukaryota</taxon>
        <taxon>Haptista</taxon>
        <taxon>Haptophyta</taxon>
        <taxon>Prymnesiophyceae</taxon>
        <taxon>Prymnesiales</taxon>
        <taxon>Prymnesiaceae</taxon>
        <taxon>Prymnesium</taxon>
    </lineage>
</organism>
<comment type="caution">
    <text evidence="2">The sequence shown here is derived from an EMBL/GenBank/DDBJ whole genome shotgun (WGS) entry which is preliminary data.</text>
</comment>
<proteinExistence type="predicted"/>
<evidence type="ECO:0000313" key="3">
    <source>
        <dbReference type="Proteomes" id="UP001515480"/>
    </source>
</evidence>
<accession>A0AB34JBW2</accession>
<feature type="region of interest" description="Disordered" evidence="1">
    <location>
        <begin position="215"/>
        <end position="247"/>
    </location>
</feature>
<reference evidence="2 3" key="1">
    <citation type="journal article" date="2024" name="Science">
        <title>Giant polyketide synthase enzymes in the biosynthesis of giant marine polyether toxins.</title>
        <authorList>
            <person name="Fallon T.R."/>
            <person name="Shende V.V."/>
            <person name="Wierzbicki I.H."/>
            <person name="Pendleton A.L."/>
            <person name="Watervoot N.F."/>
            <person name="Auber R.P."/>
            <person name="Gonzalez D.J."/>
            <person name="Wisecaver J.H."/>
            <person name="Moore B.S."/>
        </authorList>
    </citation>
    <scope>NUCLEOTIDE SEQUENCE [LARGE SCALE GENOMIC DNA]</scope>
    <source>
        <strain evidence="2 3">12B1</strain>
    </source>
</reference>
<dbReference type="Pfam" id="PF13424">
    <property type="entry name" value="TPR_12"/>
    <property type="match status" value="1"/>
</dbReference>
<dbReference type="InterPro" id="IPR011990">
    <property type="entry name" value="TPR-like_helical_dom_sf"/>
</dbReference>
<name>A0AB34JBW2_PRYPA</name>
<protein>
    <submittedName>
        <fullName evidence="2">Uncharacterized protein</fullName>
    </submittedName>
</protein>
<feature type="compositionally biased region" description="Basic and acidic residues" evidence="1">
    <location>
        <begin position="264"/>
        <end position="286"/>
    </location>
</feature>
<sequence length="293" mass="33578">MAEQEQAHTIGLESISAALLNKVTHYHAQIGHNVDRSKLFELEYKLLQDAKNLYHSHHWEEALNTFAQVLAIVEKTRTSSDHATRGAIVHNIGSCLHNLGEFDAAQAYYEQAVDSFRKASSPLVDRLFYGDINRRRIEFVKERLIDISWGRKPDEDKFLNEFGYKRDAPRAAYPPPSEASLSRNWENEPPPPLDYDYAANPPRWLAGMDVPSHWERHAGSSSEDAAGYAPTRHEPRGAASSLPEKERRELFQHYLQRAEWSKAEELARTEGERDDLEYLRERERRVGSGAIAE</sequence>
<dbReference type="Proteomes" id="UP001515480">
    <property type="component" value="Unassembled WGS sequence"/>
</dbReference>
<gene>
    <name evidence="2" type="ORF">AB1Y20_003459</name>
</gene>
<evidence type="ECO:0000313" key="2">
    <source>
        <dbReference type="EMBL" id="KAL1519199.1"/>
    </source>
</evidence>
<dbReference type="SUPFAM" id="SSF48452">
    <property type="entry name" value="TPR-like"/>
    <property type="match status" value="1"/>
</dbReference>
<keyword evidence="3" id="KW-1185">Reference proteome</keyword>
<evidence type="ECO:0000256" key="1">
    <source>
        <dbReference type="SAM" id="MobiDB-lite"/>
    </source>
</evidence>
<dbReference type="AlphaFoldDB" id="A0AB34JBW2"/>
<dbReference type="Gene3D" id="1.25.40.10">
    <property type="entry name" value="Tetratricopeptide repeat domain"/>
    <property type="match status" value="1"/>
</dbReference>